<evidence type="ECO:0000313" key="2">
    <source>
        <dbReference type="Proteomes" id="UP001199319"/>
    </source>
</evidence>
<protein>
    <submittedName>
        <fullName evidence="1">Uncharacterized protein</fullName>
    </submittedName>
</protein>
<dbReference type="AlphaFoldDB" id="A0AAE3DGN9"/>
<comment type="caution">
    <text evidence="1">The sequence shown here is derived from an EMBL/GenBank/DDBJ whole genome shotgun (WGS) entry which is preliminary data.</text>
</comment>
<gene>
    <name evidence="1" type="ORF">LKD37_14560</name>
</gene>
<reference evidence="1" key="1">
    <citation type="submission" date="2021-10" db="EMBL/GenBank/DDBJ databases">
        <title>Anaerobic single-cell dispensing facilitates the cultivation of human gut bacteria.</title>
        <authorList>
            <person name="Afrizal A."/>
        </authorList>
    </citation>
    <scope>NUCLEOTIDE SEQUENCE</scope>
    <source>
        <strain evidence="1">CLA-AA-H272</strain>
    </source>
</reference>
<proteinExistence type="predicted"/>
<organism evidence="1 2">
    <name type="scientific">Brotocaccenecus cirricatena</name>
    <dbReference type="NCBI Taxonomy" id="3064195"/>
    <lineage>
        <taxon>Bacteria</taxon>
        <taxon>Bacillati</taxon>
        <taxon>Bacillota</taxon>
        <taxon>Clostridia</taxon>
        <taxon>Eubacteriales</taxon>
        <taxon>Oscillospiraceae</taxon>
        <taxon>Brotocaccenecus</taxon>
    </lineage>
</organism>
<evidence type="ECO:0000313" key="1">
    <source>
        <dbReference type="EMBL" id="MCC2130716.1"/>
    </source>
</evidence>
<keyword evidence="2" id="KW-1185">Reference proteome</keyword>
<dbReference type="EMBL" id="JAJEPW010000065">
    <property type="protein sequence ID" value="MCC2130716.1"/>
    <property type="molecule type" value="Genomic_DNA"/>
</dbReference>
<sequence>MEYCLNLCDIFTALLREYECVENLISSAERTKKARYGRLYLGSYFCDTYFVQNIRNILANVYPYCLKNDVKVTLTVPVFSELRLNDGIKLINQLLTRYKDLIDEVTVNDVGMLQHFKNRAGISINQGRLMQKYTRDIRYADYSDGKLRYCGYADNYESIVEAIEFDACAKTMEVHIGRKKVVIHRDYQYATMGRICWFAGFNRGAWEKFDLNCPCDEACGRSFLSCIDQEGHTFYQVGKAVYSEQSASTIETDSEIRFADFPLYLWMSKYPLSNFNKL</sequence>
<accession>A0AAE3DGN9</accession>
<name>A0AAE3DGN9_9FIRM</name>
<dbReference type="Proteomes" id="UP001199319">
    <property type="component" value="Unassembled WGS sequence"/>
</dbReference>
<dbReference type="RefSeq" id="WP_302929866.1">
    <property type="nucleotide sequence ID" value="NZ_JAJEPW010000065.1"/>
</dbReference>